<name>A0ABY9THL5_9GAMM</name>
<keyword evidence="2" id="KW-1185">Reference proteome</keyword>
<reference evidence="2" key="1">
    <citation type="submission" date="2023-09" db="EMBL/GenBank/DDBJ databases">
        <authorList>
            <person name="Li S."/>
            <person name="Li X."/>
            <person name="Zhang C."/>
            <person name="Zhao Z."/>
        </authorList>
    </citation>
    <scope>NUCLEOTIDE SEQUENCE [LARGE SCALE GENOMIC DNA]</scope>
    <source>
        <strain evidence="2">SQ345</strain>
    </source>
</reference>
<proteinExistence type="predicted"/>
<organism evidence="1 2">
    <name type="scientific">Thalassotalea nanhaiensis</name>
    <dbReference type="NCBI Taxonomy" id="3065648"/>
    <lineage>
        <taxon>Bacteria</taxon>
        <taxon>Pseudomonadati</taxon>
        <taxon>Pseudomonadota</taxon>
        <taxon>Gammaproteobacteria</taxon>
        <taxon>Alteromonadales</taxon>
        <taxon>Colwelliaceae</taxon>
        <taxon>Thalassotalea</taxon>
    </lineage>
</organism>
<evidence type="ECO:0008006" key="3">
    <source>
        <dbReference type="Google" id="ProtNLM"/>
    </source>
</evidence>
<sequence length="262" mass="29634">MENILKNLILIILISVSGCSFDATVHDERAAAKNALQILDSMIYKADAETVYNSSTQAFKDSVPYNDFQYLVDQIAYSYSHSDIKVIGYEIYGTSEEMTIYATSQSNVVNFHYAITFNGTQSKGYKLQHIRFKDKIFDKNGIYKDFSSPLTSDTDNNLNRTLKLNNGNEVTIEGVTKTLIQNEGKYVYTVKYFTATPLESIDEIESEASLILESFAAPKTINSGLKDVAMTATNESRFENPTKNLKVYRTVFQLTDGAWKRW</sequence>
<accession>A0ABY9THL5</accession>
<dbReference type="PROSITE" id="PS51257">
    <property type="entry name" value="PROKAR_LIPOPROTEIN"/>
    <property type="match status" value="1"/>
</dbReference>
<dbReference type="EMBL" id="CP134146">
    <property type="protein sequence ID" value="WNC68283.1"/>
    <property type="molecule type" value="Genomic_DNA"/>
</dbReference>
<gene>
    <name evidence="1" type="ORF">RI845_17410</name>
</gene>
<evidence type="ECO:0000313" key="2">
    <source>
        <dbReference type="Proteomes" id="UP001248581"/>
    </source>
</evidence>
<protein>
    <recommendedName>
        <fullName evidence="3">DUF4878 domain-containing protein</fullName>
    </recommendedName>
</protein>
<dbReference type="RefSeq" id="WP_348387439.1">
    <property type="nucleotide sequence ID" value="NZ_CP134146.1"/>
</dbReference>
<dbReference type="Proteomes" id="UP001248581">
    <property type="component" value="Chromosome"/>
</dbReference>
<evidence type="ECO:0000313" key="1">
    <source>
        <dbReference type="EMBL" id="WNC68283.1"/>
    </source>
</evidence>